<dbReference type="EMBL" id="AOIO01000041">
    <property type="protein sequence ID" value="ELY97364.1"/>
    <property type="molecule type" value="Genomic_DNA"/>
</dbReference>
<comment type="caution">
    <text evidence="1">The sequence shown here is derived from an EMBL/GenBank/DDBJ whole genome shotgun (WGS) entry which is preliminary data.</text>
</comment>
<evidence type="ECO:0000313" key="1">
    <source>
        <dbReference type="EMBL" id="ELY97364.1"/>
    </source>
</evidence>
<sequence length="33" mass="3913">MRTSQEDLLLIEALVEYHADRMNVQPERAARAW</sequence>
<accession>M0AFP1</accession>
<evidence type="ECO:0000313" key="2">
    <source>
        <dbReference type="Proteomes" id="UP000011554"/>
    </source>
</evidence>
<proteinExistence type="predicted"/>
<organism evidence="1 2">
    <name type="scientific">Natrialba asiatica (strain ATCC 700177 / DSM 12278 / JCM 9576 / FERM P-10747 / NBRC 102637 / 172P1)</name>
    <dbReference type="NCBI Taxonomy" id="29540"/>
    <lineage>
        <taxon>Archaea</taxon>
        <taxon>Methanobacteriati</taxon>
        <taxon>Methanobacteriota</taxon>
        <taxon>Stenosarchaea group</taxon>
        <taxon>Halobacteria</taxon>
        <taxon>Halobacteriales</taxon>
        <taxon>Natrialbaceae</taxon>
        <taxon>Natrialba</taxon>
    </lineage>
</organism>
<reference evidence="1 2" key="1">
    <citation type="journal article" date="2014" name="PLoS Genet.">
        <title>Phylogenetically driven sequencing of extremely halophilic archaea reveals strategies for static and dynamic osmo-response.</title>
        <authorList>
            <person name="Becker E.A."/>
            <person name="Seitzer P.M."/>
            <person name="Tritt A."/>
            <person name="Larsen D."/>
            <person name="Krusor M."/>
            <person name="Yao A.I."/>
            <person name="Wu D."/>
            <person name="Madern D."/>
            <person name="Eisen J.A."/>
            <person name="Darling A.E."/>
            <person name="Facciotti M.T."/>
        </authorList>
    </citation>
    <scope>NUCLEOTIDE SEQUENCE [LARGE SCALE GENOMIC DNA]</scope>
    <source>
        <strain evidence="1 2">DSM 12278</strain>
    </source>
</reference>
<keyword evidence="2" id="KW-1185">Reference proteome</keyword>
<dbReference type="AlphaFoldDB" id="M0AFP1"/>
<gene>
    <name evidence="1" type="ORF">C481_19966</name>
</gene>
<dbReference type="Proteomes" id="UP000011554">
    <property type="component" value="Unassembled WGS sequence"/>
</dbReference>
<protein>
    <submittedName>
        <fullName evidence="1">Uncharacterized protein</fullName>
    </submittedName>
</protein>
<name>M0AFP1_NATA1</name>